<dbReference type="EMBL" id="VOXD01000004">
    <property type="protein sequence ID" value="TXF90957.1"/>
    <property type="molecule type" value="Genomic_DNA"/>
</dbReference>
<keyword evidence="1" id="KW-1133">Transmembrane helix</keyword>
<feature type="transmembrane region" description="Helical" evidence="1">
    <location>
        <begin position="298"/>
        <end position="315"/>
    </location>
</feature>
<feature type="transmembrane region" description="Helical" evidence="1">
    <location>
        <begin position="135"/>
        <end position="153"/>
    </location>
</feature>
<sequence length="372" mass="41763">MINKKMQNPLTVEHLLAGTFLLGIVISYVYNGFLQSKPTNHLIAYFVTFGLFFGFINQLLNELGPSEKNVDFVLKWLTIMMVFVSCFAVAEFGVRMAIGVNIGDFLPRPFRGEYDSSTLDKFLVRVRGFTEESGQHAFISEAFMPLCIYYLIYRTNWPGLIKGGLIGLLIVSFLLAFSAGALVALGLALGVMGAYYFVFRRISVGTIFKLVIGVLVAYLAILALLDIDLFATLYAIVEAKLNGGGSLNDRSSRMDEFWIAYLPQPIYHKLLGFGPSGFRILGLEKSILSLYPTFMNEGGIISLSTFLLFLTYTFWTIVRIEGVAKLFLLVSFVACVVHYIAVADYFRPWFWFFTALVFFISRVESEAKIAKV</sequence>
<comment type="caution">
    <text evidence="2">The sequence shown here is derived from an EMBL/GenBank/DDBJ whole genome shotgun (WGS) entry which is preliminary data.</text>
</comment>
<evidence type="ECO:0008006" key="4">
    <source>
        <dbReference type="Google" id="ProtNLM"/>
    </source>
</evidence>
<keyword evidence="3" id="KW-1185">Reference proteome</keyword>
<accession>A0A5C7FZ02</accession>
<evidence type="ECO:0000256" key="1">
    <source>
        <dbReference type="SAM" id="Phobius"/>
    </source>
</evidence>
<feature type="transmembrane region" description="Helical" evidence="1">
    <location>
        <begin position="72"/>
        <end position="90"/>
    </location>
</feature>
<protein>
    <recommendedName>
        <fullName evidence="4">Oligosaccharide repeat unit polymerase</fullName>
    </recommendedName>
</protein>
<feature type="transmembrane region" description="Helical" evidence="1">
    <location>
        <begin position="165"/>
        <end position="198"/>
    </location>
</feature>
<proteinExistence type="predicted"/>
<keyword evidence="1" id="KW-0472">Membrane</keyword>
<dbReference type="AlphaFoldDB" id="A0A5C7FZ02"/>
<evidence type="ECO:0000313" key="3">
    <source>
        <dbReference type="Proteomes" id="UP000321907"/>
    </source>
</evidence>
<feature type="transmembrane region" description="Helical" evidence="1">
    <location>
        <begin position="12"/>
        <end position="30"/>
    </location>
</feature>
<name>A0A5C7FZ02_9BACT</name>
<keyword evidence="1" id="KW-0812">Transmembrane</keyword>
<feature type="transmembrane region" description="Helical" evidence="1">
    <location>
        <begin position="42"/>
        <end position="60"/>
    </location>
</feature>
<feature type="transmembrane region" description="Helical" evidence="1">
    <location>
        <begin position="210"/>
        <end position="237"/>
    </location>
</feature>
<reference evidence="2 3" key="1">
    <citation type="submission" date="2019-08" db="EMBL/GenBank/DDBJ databases">
        <title>Lewinella sp. strain SSH13 Genome sequencing and assembly.</title>
        <authorList>
            <person name="Kim I."/>
        </authorList>
    </citation>
    <scope>NUCLEOTIDE SEQUENCE [LARGE SCALE GENOMIC DNA]</scope>
    <source>
        <strain evidence="2 3">SSH13</strain>
    </source>
</reference>
<feature type="transmembrane region" description="Helical" evidence="1">
    <location>
        <begin position="348"/>
        <end position="365"/>
    </location>
</feature>
<dbReference type="Proteomes" id="UP000321907">
    <property type="component" value="Unassembled WGS sequence"/>
</dbReference>
<organism evidence="2 3">
    <name type="scientific">Neolewinella aurantiaca</name>
    <dbReference type="NCBI Taxonomy" id="2602767"/>
    <lineage>
        <taxon>Bacteria</taxon>
        <taxon>Pseudomonadati</taxon>
        <taxon>Bacteroidota</taxon>
        <taxon>Saprospiria</taxon>
        <taxon>Saprospirales</taxon>
        <taxon>Lewinellaceae</taxon>
        <taxon>Neolewinella</taxon>
    </lineage>
</organism>
<gene>
    <name evidence="2" type="ORF">FUA23_03920</name>
</gene>
<feature type="transmembrane region" description="Helical" evidence="1">
    <location>
        <begin position="322"/>
        <end position="342"/>
    </location>
</feature>
<dbReference type="OrthoDB" id="104748at2"/>
<evidence type="ECO:0000313" key="2">
    <source>
        <dbReference type="EMBL" id="TXF90957.1"/>
    </source>
</evidence>
<dbReference type="RefSeq" id="WP_147929415.1">
    <property type="nucleotide sequence ID" value="NZ_VOXD01000004.1"/>
</dbReference>